<keyword evidence="1" id="KW-0472">Membrane</keyword>
<accession>A0A0B0PGU1</accession>
<reference evidence="3" key="1">
    <citation type="submission" date="2014-09" db="EMBL/GenBank/DDBJ databases">
        <authorList>
            <person name="Mudge J."/>
            <person name="Ramaraj T."/>
            <person name="Lindquist I.E."/>
            <person name="Bharti A.K."/>
            <person name="Sundararajan A."/>
            <person name="Cameron C.T."/>
            <person name="Woodward J.E."/>
            <person name="May G.D."/>
            <person name="Brubaker C."/>
            <person name="Broadhvest J."/>
            <person name="Wilkins T.A."/>
        </authorList>
    </citation>
    <scope>NUCLEOTIDE SEQUENCE</scope>
    <source>
        <strain evidence="3">cv. AKA8401</strain>
    </source>
</reference>
<dbReference type="AlphaFoldDB" id="A0A0B0PGU1"/>
<sequence length="77" mass="8425">MCCGYLKACVQDFDVSDGIPSVQWVVLREVNGVAKLARGSEDVGDLITLSIKYLGIVSLIILSMACIGTWSFCYLLY</sequence>
<keyword evidence="1" id="KW-0812">Transmembrane</keyword>
<dbReference type="Proteomes" id="UP000032142">
    <property type="component" value="Unassembled WGS sequence"/>
</dbReference>
<organism evidence="2 3">
    <name type="scientific">Gossypium arboreum</name>
    <name type="common">Tree cotton</name>
    <name type="synonym">Gossypium nanking</name>
    <dbReference type="NCBI Taxonomy" id="29729"/>
    <lineage>
        <taxon>Eukaryota</taxon>
        <taxon>Viridiplantae</taxon>
        <taxon>Streptophyta</taxon>
        <taxon>Embryophyta</taxon>
        <taxon>Tracheophyta</taxon>
        <taxon>Spermatophyta</taxon>
        <taxon>Magnoliopsida</taxon>
        <taxon>eudicotyledons</taxon>
        <taxon>Gunneridae</taxon>
        <taxon>Pentapetalae</taxon>
        <taxon>rosids</taxon>
        <taxon>malvids</taxon>
        <taxon>Malvales</taxon>
        <taxon>Malvaceae</taxon>
        <taxon>Malvoideae</taxon>
        <taxon>Gossypium</taxon>
    </lineage>
</organism>
<keyword evidence="3" id="KW-1185">Reference proteome</keyword>
<dbReference type="EMBL" id="KN427644">
    <property type="protein sequence ID" value="KHG24137.1"/>
    <property type="molecule type" value="Genomic_DNA"/>
</dbReference>
<keyword evidence="2" id="KW-0675">Receptor</keyword>
<keyword evidence="1" id="KW-1133">Transmembrane helix</keyword>
<evidence type="ECO:0000313" key="3">
    <source>
        <dbReference type="Proteomes" id="UP000032142"/>
    </source>
</evidence>
<gene>
    <name evidence="2" type="ORF">F383_06691</name>
</gene>
<protein>
    <submittedName>
        <fullName evidence="2">Granulocyte colony-stimulating factor receptor</fullName>
    </submittedName>
</protein>
<feature type="transmembrane region" description="Helical" evidence="1">
    <location>
        <begin position="53"/>
        <end position="76"/>
    </location>
</feature>
<name>A0A0B0PGU1_GOSAR</name>
<evidence type="ECO:0000313" key="2">
    <source>
        <dbReference type="EMBL" id="KHG24137.1"/>
    </source>
</evidence>
<evidence type="ECO:0000256" key="1">
    <source>
        <dbReference type="SAM" id="Phobius"/>
    </source>
</evidence>
<proteinExistence type="predicted"/>